<comment type="caution">
    <text evidence="2">The sequence shown here is derived from an EMBL/GenBank/DDBJ whole genome shotgun (WGS) entry which is preliminary data.</text>
</comment>
<keyword evidence="3" id="KW-1185">Reference proteome</keyword>
<dbReference type="InterPro" id="IPR040521">
    <property type="entry name" value="KDZ"/>
</dbReference>
<sequence>MKMAWWPHAQHAYVNLILSPHWHNETLEQWHPEQEEAHQKHIFSLIAWTEGRPVDIRVVPIQRKHAPVPLPPALEDEWVDMQVDDEPPADSRPPGKQKWTTVFNIGWQTIVTSTCTCLLLMRGSWVKNHPAPAFSRRATGAATALALRCSSAWNGTFFDRRDLRQLGLQWLPVALGATSLPQLDPATPDNPQSTITIAALKLFHAVSLQGKTTAYHFFNALAKITDNTGSNTFKYSRYQLALRVVRQWRNLCALKHGGMGNNPNCHMAEMRDGELAIDCLSFSKARVNLPEGFLYCIFFVIDVCFRLKRKKISSWLADPNIQDGWPYFTRSGPYMEFVETLGEQKEISTCTDLAALDHANTKYTQGYGNMGYIVASTWRHLCDFIFLLSYDIMCQWSKNLSNMEGIKRIGSSSRLMGASMCEMGPGSCQDTLDDFWHYWNWNKFVGMGKMLQTHLLKARKELARQEEGLKELTGVQEAEAPVWKQMVDDFETGVSKANLYLLPHTGPTLRDVELELMCEEQECERSTPVVLNTANNTATEYWILGLEIEGQQCILCARHQLAADLLTKRHPTSKELTDFVACHISSGTRGI</sequence>
<evidence type="ECO:0000259" key="1">
    <source>
        <dbReference type="Pfam" id="PF18803"/>
    </source>
</evidence>
<dbReference type="Pfam" id="PF18758">
    <property type="entry name" value="KDZ"/>
    <property type="match status" value="1"/>
</dbReference>
<feature type="domain" description="CxC2-like cysteine cluster KDZ transposase-associated" evidence="1">
    <location>
        <begin position="185"/>
        <end position="229"/>
    </location>
</feature>
<dbReference type="Pfam" id="PF18803">
    <property type="entry name" value="CxC2"/>
    <property type="match status" value="1"/>
</dbReference>
<dbReference type="EMBL" id="JARIHO010000012">
    <property type="protein sequence ID" value="KAJ7352102.1"/>
    <property type="molecule type" value="Genomic_DNA"/>
</dbReference>
<proteinExistence type="predicted"/>
<dbReference type="Proteomes" id="UP001218218">
    <property type="component" value="Unassembled WGS sequence"/>
</dbReference>
<accession>A0AAD7A951</accession>
<gene>
    <name evidence="2" type="ORF">DFH08DRAFT_805383</name>
</gene>
<protein>
    <recommendedName>
        <fullName evidence="1">CxC2-like cysteine cluster KDZ transposase-associated domain-containing protein</fullName>
    </recommendedName>
</protein>
<evidence type="ECO:0000313" key="2">
    <source>
        <dbReference type="EMBL" id="KAJ7352102.1"/>
    </source>
</evidence>
<reference evidence="2" key="1">
    <citation type="submission" date="2023-03" db="EMBL/GenBank/DDBJ databases">
        <title>Massive genome expansion in bonnet fungi (Mycena s.s.) driven by repeated elements and novel gene families across ecological guilds.</title>
        <authorList>
            <consortium name="Lawrence Berkeley National Laboratory"/>
            <person name="Harder C.B."/>
            <person name="Miyauchi S."/>
            <person name="Viragh M."/>
            <person name="Kuo A."/>
            <person name="Thoen E."/>
            <person name="Andreopoulos B."/>
            <person name="Lu D."/>
            <person name="Skrede I."/>
            <person name="Drula E."/>
            <person name="Henrissat B."/>
            <person name="Morin E."/>
            <person name="Kohler A."/>
            <person name="Barry K."/>
            <person name="LaButti K."/>
            <person name="Morin E."/>
            <person name="Salamov A."/>
            <person name="Lipzen A."/>
            <person name="Mereny Z."/>
            <person name="Hegedus B."/>
            <person name="Baldrian P."/>
            <person name="Stursova M."/>
            <person name="Weitz H."/>
            <person name="Taylor A."/>
            <person name="Grigoriev I.V."/>
            <person name="Nagy L.G."/>
            <person name="Martin F."/>
            <person name="Kauserud H."/>
        </authorList>
    </citation>
    <scope>NUCLEOTIDE SEQUENCE</scope>
    <source>
        <strain evidence="2">CBHHK002</strain>
    </source>
</reference>
<dbReference type="AlphaFoldDB" id="A0AAD7A951"/>
<organism evidence="2 3">
    <name type="scientific">Mycena albidolilacea</name>
    <dbReference type="NCBI Taxonomy" id="1033008"/>
    <lineage>
        <taxon>Eukaryota</taxon>
        <taxon>Fungi</taxon>
        <taxon>Dikarya</taxon>
        <taxon>Basidiomycota</taxon>
        <taxon>Agaricomycotina</taxon>
        <taxon>Agaricomycetes</taxon>
        <taxon>Agaricomycetidae</taxon>
        <taxon>Agaricales</taxon>
        <taxon>Marasmiineae</taxon>
        <taxon>Mycenaceae</taxon>
        <taxon>Mycena</taxon>
    </lineage>
</organism>
<evidence type="ECO:0000313" key="3">
    <source>
        <dbReference type="Proteomes" id="UP001218218"/>
    </source>
</evidence>
<dbReference type="InterPro" id="IPR041457">
    <property type="entry name" value="CxC2_KDZ-assoc"/>
</dbReference>
<name>A0AAD7A951_9AGAR</name>